<reference evidence="4 5" key="1">
    <citation type="submission" date="2020-08" db="EMBL/GenBank/DDBJ databases">
        <title>Genome public.</title>
        <authorList>
            <person name="Liu C."/>
            <person name="Sun Q."/>
        </authorList>
    </citation>
    <scope>NUCLEOTIDE SEQUENCE [LARGE SCALE GENOMIC DNA]</scope>
    <source>
        <strain evidence="4 5">NSJ-27</strain>
    </source>
</reference>
<feature type="signal peptide" evidence="3">
    <location>
        <begin position="1"/>
        <end position="30"/>
    </location>
</feature>
<dbReference type="InterPro" id="IPR008979">
    <property type="entry name" value="Galactose-bd-like_sf"/>
</dbReference>
<dbReference type="Gene3D" id="2.60.120.260">
    <property type="entry name" value="Galactose-binding domain-like"/>
    <property type="match status" value="1"/>
</dbReference>
<dbReference type="PANTHER" id="PTHR36848:SF2">
    <property type="entry name" value="SECRETED PROTEIN"/>
    <property type="match status" value="1"/>
</dbReference>
<dbReference type="PANTHER" id="PTHR36848">
    <property type="entry name" value="DNA-BINDING PROTEIN (PUTATIVE SECRETED PROTEIN)-RELATED"/>
    <property type="match status" value="1"/>
</dbReference>
<name>A0ABR7IQ61_9CLOT</name>
<feature type="chain" id="PRO_5045518276" evidence="3">
    <location>
        <begin position="31"/>
        <end position="1336"/>
    </location>
</feature>
<keyword evidence="5" id="KW-1185">Reference proteome</keyword>
<keyword evidence="2" id="KW-0472">Membrane</keyword>
<dbReference type="Pfam" id="PF07554">
    <property type="entry name" value="FIVAR"/>
    <property type="match status" value="3"/>
</dbReference>
<dbReference type="Gene3D" id="1.20.1270.90">
    <property type="entry name" value="AF1782-like"/>
    <property type="match status" value="3"/>
</dbReference>
<dbReference type="SUPFAM" id="SSF49785">
    <property type="entry name" value="Galactose-binding domain-like"/>
    <property type="match status" value="1"/>
</dbReference>
<evidence type="ECO:0000256" key="3">
    <source>
        <dbReference type="SAM" id="SignalP"/>
    </source>
</evidence>
<evidence type="ECO:0000256" key="1">
    <source>
        <dbReference type="SAM" id="MobiDB-lite"/>
    </source>
</evidence>
<evidence type="ECO:0000313" key="4">
    <source>
        <dbReference type="EMBL" id="MBC5787284.1"/>
    </source>
</evidence>
<dbReference type="EMBL" id="JACOQK010000001">
    <property type="protein sequence ID" value="MBC5787284.1"/>
    <property type="molecule type" value="Genomic_DNA"/>
</dbReference>
<comment type="caution">
    <text evidence="4">The sequence shown here is derived from an EMBL/GenBank/DDBJ whole genome shotgun (WGS) entry which is preliminary data.</text>
</comment>
<dbReference type="Pfam" id="PF17132">
    <property type="entry name" value="Glyco_hydro_106"/>
    <property type="match status" value="1"/>
</dbReference>
<keyword evidence="2" id="KW-0812">Transmembrane</keyword>
<accession>A0ABR7IQ61</accession>
<feature type="region of interest" description="Disordered" evidence="1">
    <location>
        <begin position="1280"/>
        <end position="1309"/>
    </location>
</feature>
<protein>
    <submittedName>
        <fullName evidence="4">FIVAR domain-containing protein</fullName>
    </submittedName>
</protein>
<dbReference type="Proteomes" id="UP000649151">
    <property type="component" value="Unassembled WGS sequence"/>
</dbReference>
<sequence length="1336" mass="147533">MKKNLKRSGAALLAAVLAATSLGYAGIVSAAGTELDFKLTQEQKFANPEMEYRPYARWWLAEGSHTDQTLKESIQELYEDGFGGIEFVTLDESAYLDDATYAWGSPEWVHDSKLIIEECQKLGMSVSMTGGTNWATANLINITPNQEEASQELGYATVEVAPGETFDGVLPKCVLPDGVTKQVFKEVVGIQVVEKGSDLGSFTKGDYTPTTLDMDSSVVLTDAVVDNEDGSYSLNYQNNSSQPVYIFAFYQYGTGESYKPASTGQSYTINYLSKAGANAFIDYWDSHVLTDDVKQIINQIEECDMYMDSLELRAKGNDTTGQLWCSEMFKEFQQRTGYDMTKYLPFLIIQNAGGRVGSVLNTGGNFGNEIVYSFQASNSQSQVVAQNLQNDFYQTMTELYMENCLDVLREWLHENNMKLRAENSYGKTFEISQPIQSLDYVETESLEFFTDLDLFRGMSGGAHLFDKRYSSETGANRWVNYYWDNDYYRQIFYTQYAGGVQKIVTHGYSSEYGPDGRVSWPGYEGMKDMYSERFNKRQPASIDYEELYTHLSRIQKVLESGVPQMDIGMLRTDYAYNNGSYTKEHAVRIDNYDSHLHNNQGFYWKDMTLQNEGYTYDYFSPYLLTADGVTSKNGLVNADGVAYQALIVMQNELPYDAAVQLLEWAKNGLPVVFVNNVVEEIGNDWEKINTIAGSTTGSNDNNDAKLADVVTEIKQQPTVKTVDSPELADEALKELGVYPRAQYMDSNTNLLSVMRKDNDATYLYLYNYMYEDTIPYATQVSVEGSFQPYVLDTWSGEISEVADFVVKNGRTILNVELDPGEVMVFVLAETNEPVNSIVGTENVYKVMDVNGETMLAVSESGNVVATYSDGTTITEEVTAPADVPLDKWNLVVDSYEPGDKKTRTATTEETGITTTEVTYETNHVMIDVGTLEELASWKDIPAIGEEISGIGTYTSTFVLPEDWDVDINGLEFKAESYSGGTVAITVNGEKLSVNMDSSTIDISDYVHPGKNIIEVRVTTTLRNRMIVQGYSGWNMSPAIQVNQVIPDDYGMVGETELITYTKVPATVSHTDNSILNAVITYAETAKESGEYDNAIKSVQKSFDAALENAKTVVNNAGATQEEVNAAWKTLLNEIHKLGFVAGDKTELASLIEAANEINAELDRYVEAGKAEFTAALEAAKGVYNDGDAMQAEINEVADNLLNTMLNLRFKADKSILEEVLAEAGKVDANTYTAESYAALQAAVAEAKDVYNNENATQEEVDAAVTNVQAAMDQLVTVDGSVPEETTPSTDDTATQTGQESTTPKANAAKTGDFAPIAGMAAITLAGAALVLSRKKK</sequence>
<proteinExistence type="predicted"/>
<feature type="compositionally biased region" description="Low complexity" evidence="1">
    <location>
        <begin position="1282"/>
        <end position="1296"/>
    </location>
</feature>
<gene>
    <name evidence="4" type="ORF">H8Z77_04485</name>
</gene>
<dbReference type="InterPro" id="IPR053161">
    <property type="entry name" value="Ulvan_degrading_GH"/>
</dbReference>
<keyword evidence="2" id="KW-1133">Transmembrane helix</keyword>
<dbReference type="RefSeq" id="WP_186996307.1">
    <property type="nucleotide sequence ID" value="NZ_JACOQK010000001.1"/>
</dbReference>
<evidence type="ECO:0000313" key="5">
    <source>
        <dbReference type="Proteomes" id="UP000649151"/>
    </source>
</evidence>
<evidence type="ECO:0000256" key="2">
    <source>
        <dbReference type="SAM" id="Phobius"/>
    </source>
</evidence>
<feature type="transmembrane region" description="Helical" evidence="2">
    <location>
        <begin position="1313"/>
        <end position="1331"/>
    </location>
</feature>
<organism evidence="4 5">
    <name type="scientific">Clostridium facile</name>
    <dbReference type="NCBI Taxonomy" id="2763035"/>
    <lineage>
        <taxon>Bacteria</taxon>
        <taxon>Bacillati</taxon>
        <taxon>Bacillota</taxon>
        <taxon>Clostridia</taxon>
        <taxon>Eubacteriales</taxon>
        <taxon>Clostridiaceae</taxon>
        <taxon>Clostridium</taxon>
    </lineage>
</organism>
<keyword evidence="3" id="KW-0732">Signal</keyword>